<evidence type="ECO:0000313" key="2">
    <source>
        <dbReference type="Proteomes" id="UP000037185"/>
    </source>
</evidence>
<evidence type="ECO:0000313" key="1">
    <source>
        <dbReference type="EMBL" id="KNE82943.1"/>
    </source>
</evidence>
<organism evidence="1 2">
    <name type="scientific">Streptomyces fradiae</name>
    <name type="common">Streptomyces roseoflavus</name>
    <dbReference type="NCBI Taxonomy" id="1906"/>
    <lineage>
        <taxon>Bacteria</taxon>
        <taxon>Bacillati</taxon>
        <taxon>Actinomycetota</taxon>
        <taxon>Actinomycetes</taxon>
        <taxon>Kitasatosporales</taxon>
        <taxon>Streptomycetaceae</taxon>
        <taxon>Streptomyces</taxon>
    </lineage>
</organism>
<keyword evidence="2" id="KW-1185">Reference proteome</keyword>
<dbReference type="EMBL" id="LGSP01000011">
    <property type="protein sequence ID" value="KNE82943.1"/>
    <property type="molecule type" value="Genomic_DNA"/>
</dbReference>
<name>A0ACC4WEL5_STRFR</name>
<gene>
    <name evidence="1" type="ORF">ADZ36_08620</name>
</gene>
<comment type="caution">
    <text evidence="1">The sequence shown here is derived from an EMBL/GenBank/DDBJ whole genome shotgun (WGS) entry which is preliminary data.</text>
</comment>
<protein>
    <submittedName>
        <fullName evidence="1">Membrane protein</fullName>
    </submittedName>
</protein>
<dbReference type="Proteomes" id="UP000037185">
    <property type="component" value="Unassembled WGS sequence"/>
</dbReference>
<proteinExistence type="predicted"/>
<accession>A0ACC4WEL5</accession>
<reference evidence="1" key="1">
    <citation type="submission" date="2015-07" db="EMBL/GenBank/DDBJ databases">
        <title>Draft genome sequence of Streptomyces fradiae, a resistant strain to nitron-oligomycin.</title>
        <authorList>
            <person name="Vatlin A.A."/>
            <person name="Bekker O.B."/>
            <person name="Danilenko V.N."/>
        </authorList>
    </citation>
    <scope>NUCLEOTIDE SEQUENCE</scope>
    <source>
        <strain evidence="1">Olg1-1</strain>
    </source>
</reference>
<sequence length="379" mass="37070">MVGSAVEAFAQAIGDAVTGILQELHGIWLKIGVESTDPADKIADQVDWLIGYIAVASLLVAAIRMAVDRKGQPMQQAFNGLWKVILVGATATWAVKKLSEASDAYAQYLFKNSAMGEEGSKFIGGAVIGQMITGSPGLLIVLGILVILATFVQMMLMYIRIGVVLILVGTLPLAAASSMTGWGSGWWKKHIGWLAAWLLYKPAAALIFYSASKMTEKGSEISQVVAGLGMILMAVFALPALLKLIVPATAALGGTSGGTVTVSAVNNLASGAVSIAGGAAGGGGGGGGAVMGSGGGKSGGSASSGPKGSPSTGAGQSAGASGAGGKAAGAGAGAAGGAATAGASAGVQAAAVAAQTAVAAGTQVLNSLDDNDGNKGHNE</sequence>